<dbReference type="GO" id="GO:0003887">
    <property type="term" value="F:DNA-directed DNA polymerase activity"/>
    <property type="evidence" value="ECO:0007669"/>
    <property type="project" value="UniProtKB-UniRule"/>
</dbReference>
<evidence type="ECO:0000256" key="8">
    <source>
        <dbReference type="ARBA" id="ARBA00022723"/>
    </source>
</evidence>
<protein>
    <recommendedName>
        <fullName evidence="15">DNA polymerase IV</fullName>
        <shortName evidence="15">Pol IV</shortName>
        <ecNumber evidence="15">2.7.7.7</ecNumber>
    </recommendedName>
</protein>
<dbReference type="PANTHER" id="PTHR11076:SF33">
    <property type="entry name" value="DNA POLYMERASE KAPPA"/>
    <property type="match status" value="1"/>
</dbReference>
<keyword evidence="3 15" id="KW-0515">Mutator protein</keyword>
<dbReference type="GO" id="GO:0042276">
    <property type="term" value="P:error-prone translesion synthesis"/>
    <property type="evidence" value="ECO:0007669"/>
    <property type="project" value="TreeGrafter"/>
</dbReference>
<evidence type="ECO:0000313" key="18">
    <source>
        <dbReference type="Proteomes" id="UP000288405"/>
    </source>
</evidence>
<dbReference type="PROSITE" id="PS50173">
    <property type="entry name" value="UMUC"/>
    <property type="match status" value="1"/>
</dbReference>
<keyword evidence="10 15" id="KW-0460">Magnesium</keyword>
<evidence type="ECO:0000256" key="7">
    <source>
        <dbReference type="ARBA" id="ARBA00022705"/>
    </source>
</evidence>
<comment type="subunit">
    <text evidence="15">Monomer.</text>
</comment>
<dbReference type="GO" id="GO:0003684">
    <property type="term" value="F:damaged DNA binding"/>
    <property type="evidence" value="ECO:0007669"/>
    <property type="project" value="InterPro"/>
</dbReference>
<dbReference type="Gene3D" id="3.30.70.270">
    <property type="match status" value="1"/>
</dbReference>
<keyword evidence="7 15" id="KW-0235">DNA replication</keyword>
<evidence type="ECO:0000259" key="16">
    <source>
        <dbReference type="PROSITE" id="PS50173"/>
    </source>
</evidence>
<dbReference type="InterPro" id="IPR053848">
    <property type="entry name" value="IMS_HHH_1"/>
</dbReference>
<evidence type="ECO:0000256" key="10">
    <source>
        <dbReference type="ARBA" id="ARBA00022842"/>
    </source>
</evidence>
<comment type="subcellular location">
    <subcellularLocation>
        <location evidence="1 15">Cytoplasm</location>
    </subcellularLocation>
</comment>
<keyword evidence="11 15" id="KW-0239">DNA-directed DNA polymerase</keyword>
<organism evidence="17 18">
    <name type="scientific">Aliidiomarina sanyensis</name>
    <dbReference type="NCBI Taxonomy" id="1249555"/>
    <lineage>
        <taxon>Bacteria</taxon>
        <taxon>Pseudomonadati</taxon>
        <taxon>Pseudomonadota</taxon>
        <taxon>Gammaproteobacteria</taxon>
        <taxon>Alteromonadales</taxon>
        <taxon>Idiomarinaceae</taxon>
        <taxon>Aliidiomarina</taxon>
    </lineage>
</organism>
<dbReference type="GO" id="GO:0009432">
    <property type="term" value="P:SOS response"/>
    <property type="evidence" value="ECO:0007669"/>
    <property type="project" value="TreeGrafter"/>
</dbReference>
<feature type="site" description="Substrate discrimination" evidence="15">
    <location>
        <position position="50"/>
    </location>
</feature>
<evidence type="ECO:0000313" key="17">
    <source>
        <dbReference type="EMBL" id="RUO35724.1"/>
    </source>
</evidence>
<feature type="binding site" evidence="15">
    <location>
        <position position="139"/>
    </location>
    <ligand>
        <name>Mg(2+)</name>
        <dbReference type="ChEBI" id="CHEBI:18420"/>
    </ligand>
</feature>
<comment type="caution">
    <text evidence="17">The sequence shown here is derived from an EMBL/GenBank/DDBJ whole genome shotgun (WGS) entry which is preliminary data.</text>
</comment>
<dbReference type="CDD" id="cd03586">
    <property type="entry name" value="PolY_Pol_IV_kappa"/>
    <property type="match status" value="1"/>
</dbReference>
<dbReference type="SUPFAM" id="SSF100879">
    <property type="entry name" value="Lesion bypass DNA polymerase (Y-family), little finger domain"/>
    <property type="match status" value="1"/>
</dbReference>
<dbReference type="EC" id="2.7.7.7" evidence="15"/>
<dbReference type="Pfam" id="PF00817">
    <property type="entry name" value="IMS"/>
    <property type="match status" value="1"/>
</dbReference>
<comment type="catalytic activity">
    <reaction evidence="14 15">
        <text>DNA(n) + a 2'-deoxyribonucleoside 5'-triphosphate = DNA(n+1) + diphosphate</text>
        <dbReference type="Rhea" id="RHEA:22508"/>
        <dbReference type="Rhea" id="RHEA-COMP:17339"/>
        <dbReference type="Rhea" id="RHEA-COMP:17340"/>
        <dbReference type="ChEBI" id="CHEBI:33019"/>
        <dbReference type="ChEBI" id="CHEBI:61560"/>
        <dbReference type="ChEBI" id="CHEBI:173112"/>
        <dbReference type="EC" id="2.7.7.7"/>
    </reaction>
</comment>
<dbReference type="InterPro" id="IPR043128">
    <property type="entry name" value="Rev_trsase/Diguanyl_cyclase"/>
</dbReference>
<dbReference type="SUPFAM" id="SSF56672">
    <property type="entry name" value="DNA/RNA polymerases"/>
    <property type="match status" value="1"/>
</dbReference>
<dbReference type="InterPro" id="IPR050116">
    <property type="entry name" value="DNA_polymerase-Y"/>
</dbReference>
<dbReference type="PANTHER" id="PTHR11076">
    <property type="entry name" value="DNA REPAIR POLYMERASE UMUC / TRANSFERASE FAMILY MEMBER"/>
    <property type="match status" value="1"/>
</dbReference>
<feature type="domain" description="UmuC" evidence="16">
    <location>
        <begin position="41"/>
        <end position="220"/>
    </location>
</feature>
<keyword evidence="4 15" id="KW-0963">Cytoplasm</keyword>
<dbReference type="NCBIfam" id="NF002677">
    <property type="entry name" value="PRK02406.1"/>
    <property type="match status" value="1"/>
</dbReference>
<dbReference type="HAMAP" id="MF_01113">
    <property type="entry name" value="DNApol_IV"/>
    <property type="match status" value="1"/>
</dbReference>
<dbReference type="InterPro" id="IPR036775">
    <property type="entry name" value="DNA_pol_Y-fam_lit_finger_sf"/>
</dbReference>
<evidence type="ECO:0000256" key="4">
    <source>
        <dbReference type="ARBA" id="ARBA00022490"/>
    </source>
</evidence>
<dbReference type="InterPro" id="IPR022880">
    <property type="entry name" value="DNApol_IV"/>
</dbReference>
<dbReference type="GO" id="GO:0005829">
    <property type="term" value="C:cytosol"/>
    <property type="evidence" value="ECO:0007669"/>
    <property type="project" value="TreeGrafter"/>
</dbReference>
<evidence type="ECO:0000256" key="13">
    <source>
        <dbReference type="ARBA" id="ARBA00023204"/>
    </source>
</evidence>
<keyword evidence="5 15" id="KW-0808">Transferase</keyword>
<evidence type="ECO:0000256" key="1">
    <source>
        <dbReference type="ARBA" id="ARBA00004496"/>
    </source>
</evidence>
<feature type="binding site" evidence="15">
    <location>
        <position position="45"/>
    </location>
    <ligand>
        <name>Mg(2+)</name>
        <dbReference type="ChEBI" id="CHEBI:18420"/>
    </ligand>
</feature>
<name>A0A432WPK8_9GAMM</name>
<sequence>MKLLSAGFTQKQCIFTHCDTLFSRLLIRISCRLVHSDNRKIALLDLDAFFAAVEVIKDPSLAKRPFAVGGGGERGVVATANYHARQYGVRSAMPGHQARRLCPDLHFVKPDMPAYKAMSKQVLAILSEYTSLVEPASIDEFYLDLTDNTAFKGSASLTMEAIRAELRALGVSGSAGISCQKMVAKIASEERKPDGQFVVAPDQIVEYLATLSLRRIPGVGPKSQERLQAAGFRNVADIQQADVAKLQRLLGDHAGYLLFQRCSGIDERPVSISRMRKQVSVESTLHRDFTHVKHAEHFLETSLLPSLKKRLGQARWQDVKAKGQTVKLKFSDFTQTTVSRVSNRVSPSLFYQLLHEAWPRAEHRSVRLIGVGITLPDPDENRQLELELE</sequence>
<keyword evidence="8 15" id="KW-0479">Metal-binding</keyword>
<comment type="similarity">
    <text evidence="2 15">Belongs to the DNA polymerase type-Y family.</text>
</comment>
<dbReference type="GO" id="GO:0000287">
    <property type="term" value="F:magnesium ion binding"/>
    <property type="evidence" value="ECO:0007669"/>
    <property type="project" value="UniProtKB-UniRule"/>
</dbReference>
<evidence type="ECO:0000256" key="14">
    <source>
        <dbReference type="ARBA" id="ARBA00049244"/>
    </source>
</evidence>
<keyword evidence="13 15" id="KW-0234">DNA repair</keyword>
<dbReference type="InterPro" id="IPR043502">
    <property type="entry name" value="DNA/RNA_pol_sf"/>
</dbReference>
<keyword evidence="6 15" id="KW-0548">Nucleotidyltransferase</keyword>
<reference evidence="17 18" key="1">
    <citation type="journal article" date="2011" name="Front. Microbiol.">
        <title>Genomic signatures of strain selection and enhancement in Bacillus atrophaeus var. globigii, a historical biowarfare simulant.</title>
        <authorList>
            <person name="Gibbons H.S."/>
            <person name="Broomall S.M."/>
            <person name="McNew L.A."/>
            <person name="Daligault H."/>
            <person name="Chapman C."/>
            <person name="Bruce D."/>
            <person name="Karavis M."/>
            <person name="Krepps M."/>
            <person name="McGregor P.A."/>
            <person name="Hong C."/>
            <person name="Park K.H."/>
            <person name="Akmal A."/>
            <person name="Feldman A."/>
            <person name="Lin J.S."/>
            <person name="Chang W.E."/>
            <person name="Higgs B.W."/>
            <person name="Demirev P."/>
            <person name="Lindquist J."/>
            <person name="Liem A."/>
            <person name="Fochler E."/>
            <person name="Read T.D."/>
            <person name="Tapia R."/>
            <person name="Johnson S."/>
            <person name="Bishop-Lilly K.A."/>
            <person name="Detter C."/>
            <person name="Han C."/>
            <person name="Sozhamannan S."/>
            <person name="Rosenzweig C.N."/>
            <person name="Skowronski E.W."/>
        </authorList>
    </citation>
    <scope>NUCLEOTIDE SEQUENCE [LARGE SCALE GENOMIC DNA]</scope>
    <source>
        <strain evidence="17 18">GYP-17</strain>
    </source>
</reference>
<feature type="active site" evidence="15">
    <location>
        <position position="140"/>
    </location>
</feature>
<dbReference type="OrthoDB" id="9808813at2"/>
<evidence type="ECO:0000256" key="12">
    <source>
        <dbReference type="ARBA" id="ARBA00023125"/>
    </source>
</evidence>
<dbReference type="Pfam" id="PF11799">
    <property type="entry name" value="IMS_C"/>
    <property type="match status" value="1"/>
</dbReference>
<evidence type="ECO:0000256" key="15">
    <source>
        <dbReference type="HAMAP-Rule" id="MF_01113"/>
    </source>
</evidence>
<dbReference type="Pfam" id="PF21999">
    <property type="entry name" value="IMS_HHH_1"/>
    <property type="match status" value="1"/>
</dbReference>
<evidence type="ECO:0000256" key="6">
    <source>
        <dbReference type="ARBA" id="ARBA00022695"/>
    </source>
</evidence>
<comment type="function">
    <text evidence="15">Poorly processive, error-prone DNA polymerase involved in untargeted mutagenesis. Copies undamaged DNA at stalled replication forks, which arise in vivo from mismatched or misaligned primer ends. These misaligned primers can be extended by PolIV. Exhibits no 3'-5' exonuclease (proofreading) activity. May be involved in translesional synthesis, in conjunction with the beta clamp from PolIII.</text>
</comment>
<dbReference type="EMBL" id="PIPM01000002">
    <property type="protein sequence ID" value="RUO35724.1"/>
    <property type="molecule type" value="Genomic_DNA"/>
</dbReference>
<accession>A0A432WPK8</accession>
<dbReference type="Gene3D" id="1.10.150.20">
    <property type="entry name" value="5' to 3' exonuclease, C-terminal subdomain"/>
    <property type="match status" value="1"/>
</dbReference>
<gene>
    <name evidence="15" type="primary">dinB</name>
    <name evidence="17" type="ORF">CWE11_02905</name>
</gene>
<dbReference type="AlphaFoldDB" id="A0A432WPK8"/>
<dbReference type="InterPro" id="IPR017961">
    <property type="entry name" value="DNA_pol_Y-fam_little_finger"/>
</dbReference>
<evidence type="ECO:0000256" key="3">
    <source>
        <dbReference type="ARBA" id="ARBA00022457"/>
    </source>
</evidence>
<dbReference type="FunFam" id="3.40.1170.60:FF:000001">
    <property type="entry name" value="DNA polymerase IV"/>
    <property type="match status" value="1"/>
</dbReference>
<keyword evidence="9 15" id="KW-0227">DNA damage</keyword>
<dbReference type="GO" id="GO:0006281">
    <property type="term" value="P:DNA repair"/>
    <property type="evidence" value="ECO:0007669"/>
    <property type="project" value="UniProtKB-UniRule"/>
</dbReference>
<dbReference type="Gene3D" id="3.30.1490.100">
    <property type="entry name" value="DNA polymerase, Y-family, little finger domain"/>
    <property type="match status" value="1"/>
</dbReference>
<evidence type="ECO:0000256" key="9">
    <source>
        <dbReference type="ARBA" id="ARBA00022763"/>
    </source>
</evidence>
<proteinExistence type="inferred from homology"/>
<dbReference type="Gene3D" id="3.40.1170.60">
    <property type="match status" value="1"/>
</dbReference>
<dbReference type="InterPro" id="IPR001126">
    <property type="entry name" value="UmuC"/>
</dbReference>
<keyword evidence="12 15" id="KW-0238">DNA-binding</keyword>
<evidence type="ECO:0000256" key="11">
    <source>
        <dbReference type="ARBA" id="ARBA00022932"/>
    </source>
</evidence>
<keyword evidence="18" id="KW-1185">Reference proteome</keyword>
<dbReference type="GO" id="GO:0006261">
    <property type="term" value="P:DNA-templated DNA replication"/>
    <property type="evidence" value="ECO:0007669"/>
    <property type="project" value="UniProtKB-UniRule"/>
</dbReference>
<evidence type="ECO:0000256" key="2">
    <source>
        <dbReference type="ARBA" id="ARBA00010945"/>
    </source>
</evidence>
<dbReference type="Proteomes" id="UP000288405">
    <property type="component" value="Unassembled WGS sequence"/>
</dbReference>
<comment type="cofactor">
    <cofactor evidence="15">
        <name>Mg(2+)</name>
        <dbReference type="ChEBI" id="CHEBI:18420"/>
    </cofactor>
    <text evidence="15">Binds 2 magnesium ions per subunit.</text>
</comment>
<evidence type="ECO:0000256" key="5">
    <source>
        <dbReference type="ARBA" id="ARBA00022679"/>
    </source>
</evidence>